<dbReference type="OrthoDB" id="6372399at2759"/>
<dbReference type="InParanoid" id="E9HFA6"/>
<dbReference type="SUPFAM" id="SSF53067">
    <property type="entry name" value="Actin-like ATPase domain"/>
    <property type="match status" value="1"/>
</dbReference>
<dbReference type="InterPro" id="IPR043129">
    <property type="entry name" value="ATPase_NBD"/>
</dbReference>
<dbReference type="PANTHER" id="PTHR19375">
    <property type="entry name" value="HEAT SHOCK PROTEIN 70KDA"/>
    <property type="match status" value="1"/>
</dbReference>
<name>E9HFA6_DAPPU</name>
<evidence type="ECO:0000313" key="4">
    <source>
        <dbReference type="EMBL" id="EFX69592.1"/>
    </source>
</evidence>
<dbReference type="KEGG" id="dpx:DAPPUDRAFT_17303"/>
<dbReference type="Proteomes" id="UP000000305">
    <property type="component" value="Unassembled WGS sequence"/>
</dbReference>
<feature type="non-terminal residue" evidence="4">
    <location>
        <position position="1"/>
    </location>
</feature>
<keyword evidence="5" id="KW-1185">Reference proteome</keyword>
<evidence type="ECO:0000313" key="5">
    <source>
        <dbReference type="Proteomes" id="UP000000305"/>
    </source>
</evidence>
<evidence type="ECO:0000256" key="3">
    <source>
        <dbReference type="ARBA" id="ARBA00022840"/>
    </source>
</evidence>
<accession>E9HFA6</accession>
<protein>
    <submittedName>
        <fullName evidence="4">Uncharacterized protein</fullName>
    </submittedName>
</protein>
<dbReference type="AlphaFoldDB" id="E9HFA6"/>
<dbReference type="InterPro" id="IPR018181">
    <property type="entry name" value="Heat_shock_70_CS"/>
</dbReference>
<dbReference type="Gene3D" id="3.30.420.40">
    <property type="match status" value="1"/>
</dbReference>
<dbReference type="HOGENOM" id="CLU_005965_9_3_1"/>
<dbReference type="GO" id="GO:0005524">
    <property type="term" value="F:ATP binding"/>
    <property type="evidence" value="ECO:0007669"/>
    <property type="project" value="UniProtKB-KW"/>
</dbReference>
<dbReference type="Gene3D" id="3.90.640.10">
    <property type="entry name" value="Actin, Chain A, domain 4"/>
    <property type="match status" value="1"/>
</dbReference>
<evidence type="ECO:0000256" key="2">
    <source>
        <dbReference type="ARBA" id="ARBA00022741"/>
    </source>
</evidence>
<feature type="non-terminal residue" evidence="4">
    <location>
        <position position="82"/>
    </location>
</feature>
<dbReference type="STRING" id="6669.E9HFA6"/>
<comment type="similarity">
    <text evidence="1">Belongs to the heat shock protein 70 family.</text>
</comment>
<dbReference type="InterPro" id="IPR013126">
    <property type="entry name" value="Hsp_70_fam"/>
</dbReference>
<dbReference type="eggNOG" id="KOG0101">
    <property type="taxonomic scope" value="Eukaryota"/>
</dbReference>
<keyword evidence="3" id="KW-0067">ATP-binding</keyword>
<dbReference type="GO" id="GO:0140662">
    <property type="term" value="F:ATP-dependent protein folding chaperone"/>
    <property type="evidence" value="ECO:0007669"/>
    <property type="project" value="InterPro"/>
</dbReference>
<organism evidence="4 5">
    <name type="scientific">Daphnia pulex</name>
    <name type="common">Water flea</name>
    <dbReference type="NCBI Taxonomy" id="6669"/>
    <lineage>
        <taxon>Eukaryota</taxon>
        <taxon>Metazoa</taxon>
        <taxon>Ecdysozoa</taxon>
        <taxon>Arthropoda</taxon>
        <taxon>Crustacea</taxon>
        <taxon>Branchiopoda</taxon>
        <taxon>Diplostraca</taxon>
        <taxon>Cladocera</taxon>
        <taxon>Anomopoda</taxon>
        <taxon>Daphniidae</taxon>
        <taxon>Daphnia</taxon>
    </lineage>
</organism>
<dbReference type="Pfam" id="PF00012">
    <property type="entry name" value="HSP70"/>
    <property type="match status" value="1"/>
</dbReference>
<keyword evidence="2" id="KW-0547">Nucleotide-binding</keyword>
<proteinExistence type="inferred from homology"/>
<reference evidence="4 5" key="1">
    <citation type="journal article" date="2011" name="Science">
        <title>The ecoresponsive genome of Daphnia pulex.</title>
        <authorList>
            <person name="Colbourne J.K."/>
            <person name="Pfrender M.E."/>
            <person name="Gilbert D."/>
            <person name="Thomas W.K."/>
            <person name="Tucker A."/>
            <person name="Oakley T.H."/>
            <person name="Tokishita S."/>
            <person name="Aerts A."/>
            <person name="Arnold G.J."/>
            <person name="Basu M.K."/>
            <person name="Bauer D.J."/>
            <person name="Caceres C.E."/>
            <person name="Carmel L."/>
            <person name="Casola C."/>
            <person name="Choi J.H."/>
            <person name="Detter J.C."/>
            <person name="Dong Q."/>
            <person name="Dusheyko S."/>
            <person name="Eads B.D."/>
            <person name="Frohlich T."/>
            <person name="Geiler-Samerotte K.A."/>
            <person name="Gerlach D."/>
            <person name="Hatcher P."/>
            <person name="Jogdeo S."/>
            <person name="Krijgsveld J."/>
            <person name="Kriventseva E.V."/>
            <person name="Kultz D."/>
            <person name="Laforsch C."/>
            <person name="Lindquist E."/>
            <person name="Lopez J."/>
            <person name="Manak J.R."/>
            <person name="Muller J."/>
            <person name="Pangilinan J."/>
            <person name="Patwardhan R.P."/>
            <person name="Pitluck S."/>
            <person name="Pritham E.J."/>
            <person name="Rechtsteiner A."/>
            <person name="Rho M."/>
            <person name="Rogozin I.B."/>
            <person name="Sakarya O."/>
            <person name="Salamov A."/>
            <person name="Schaack S."/>
            <person name="Shapiro H."/>
            <person name="Shiga Y."/>
            <person name="Skalitzky C."/>
            <person name="Smith Z."/>
            <person name="Souvorov A."/>
            <person name="Sung W."/>
            <person name="Tang Z."/>
            <person name="Tsuchiya D."/>
            <person name="Tu H."/>
            <person name="Vos H."/>
            <person name="Wang M."/>
            <person name="Wolf Y.I."/>
            <person name="Yamagata H."/>
            <person name="Yamada T."/>
            <person name="Ye Y."/>
            <person name="Shaw J.R."/>
            <person name="Andrews J."/>
            <person name="Crease T.J."/>
            <person name="Tang H."/>
            <person name="Lucas S.M."/>
            <person name="Robertson H.M."/>
            <person name="Bork P."/>
            <person name="Koonin E.V."/>
            <person name="Zdobnov E.M."/>
            <person name="Grigoriev I.V."/>
            <person name="Lynch M."/>
            <person name="Boore J.L."/>
        </authorList>
    </citation>
    <scope>NUCLEOTIDE SEQUENCE [LARGE SCALE GENOMIC DNA]</scope>
</reference>
<evidence type="ECO:0000256" key="1">
    <source>
        <dbReference type="ARBA" id="ARBA00007381"/>
    </source>
</evidence>
<sequence>SIEIDSLFEGIDLNPSITRTRFEELNADLFRSTMEPVEKAIRVLWTEHKAQIQDIVLVGGSTRIPEVEKLLQHFFNGKKVKK</sequence>
<dbReference type="EMBL" id="GL732634">
    <property type="protein sequence ID" value="EFX69592.1"/>
    <property type="molecule type" value="Genomic_DNA"/>
</dbReference>
<gene>
    <name evidence="4" type="ORF">DAPPUDRAFT_17303</name>
</gene>
<dbReference type="PROSITE" id="PS01036">
    <property type="entry name" value="HSP70_3"/>
    <property type="match status" value="1"/>
</dbReference>